<dbReference type="PANTHER" id="PTHR46929:SF23">
    <property type="entry name" value="L10-INTERACTING MYB DOMAIN-CONTAINING PROTEIN-LIKE"/>
    <property type="match status" value="1"/>
</dbReference>
<dbReference type="PANTHER" id="PTHR46929">
    <property type="entry name" value="EXPRESSED PROTEIN"/>
    <property type="match status" value="1"/>
</dbReference>
<dbReference type="EMBL" id="JAGGNH010000001">
    <property type="protein sequence ID" value="KAJ0985961.1"/>
    <property type="molecule type" value="Genomic_DNA"/>
</dbReference>
<evidence type="ECO:0000313" key="4">
    <source>
        <dbReference type="Proteomes" id="UP001085076"/>
    </source>
</evidence>
<dbReference type="InterPro" id="IPR024752">
    <property type="entry name" value="Myb/SANT-like_dom"/>
</dbReference>
<proteinExistence type="predicted"/>
<reference evidence="3" key="2">
    <citation type="journal article" date="2022" name="Hortic Res">
        <title>The genome of Dioscorea zingiberensis sheds light on the biosynthesis, origin and evolution of the medicinally important diosgenin saponins.</title>
        <authorList>
            <person name="Li Y."/>
            <person name="Tan C."/>
            <person name="Li Z."/>
            <person name="Guo J."/>
            <person name="Li S."/>
            <person name="Chen X."/>
            <person name="Wang C."/>
            <person name="Dai X."/>
            <person name="Yang H."/>
            <person name="Song W."/>
            <person name="Hou L."/>
            <person name="Xu J."/>
            <person name="Tong Z."/>
            <person name="Xu A."/>
            <person name="Yuan X."/>
            <person name="Wang W."/>
            <person name="Yang Q."/>
            <person name="Chen L."/>
            <person name="Sun Z."/>
            <person name="Wang K."/>
            <person name="Pan B."/>
            <person name="Chen J."/>
            <person name="Bao Y."/>
            <person name="Liu F."/>
            <person name="Qi X."/>
            <person name="Gang D.R."/>
            <person name="Wen J."/>
            <person name="Li J."/>
        </authorList>
    </citation>
    <scope>NUCLEOTIDE SEQUENCE</scope>
    <source>
        <strain evidence="3">Dzin_1.0</strain>
    </source>
</reference>
<evidence type="ECO:0000313" key="3">
    <source>
        <dbReference type="EMBL" id="KAJ0985961.1"/>
    </source>
</evidence>
<evidence type="ECO:0000259" key="2">
    <source>
        <dbReference type="Pfam" id="PF12776"/>
    </source>
</evidence>
<gene>
    <name evidence="3" type="ORF">J5N97_004317</name>
</gene>
<sequence length="300" mass="33686">MDMDMTRNTGGSSSRSGPSKRGTPNKRWKPEYDNFFIPLLVEQANKGLKYDKTFKRPAFACAALAVNNHFNTNFTPENVENHYRTLKSRFSEIKKARDLSGAGWNDELKMIVLDPIVCKVYTDAHPAAKPYINKPIDNYEGLRIICGEDQATGSYATSIFSDFGPAGADDVDTDTAVPPAAEQSDDDVIGNFAPPAVDTPAGSTSVNRASLVARRARVQNDEVMVDLIKAVDHMADAIKNPSHWSELLYSRVMEVQGFIDRELEVVFDYLEEHEHEGRRFMAKRVDMRAAWIQRFLCPME</sequence>
<protein>
    <recommendedName>
        <fullName evidence="2">Myb/SANT-like domain-containing protein</fullName>
    </recommendedName>
</protein>
<evidence type="ECO:0000256" key="1">
    <source>
        <dbReference type="SAM" id="MobiDB-lite"/>
    </source>
</evidence>
<name>A0A9D5D6C1_9LILI</name>
<dbReference type="OrthoDB" id="686674at2759"/>
<keyword evidence="4" id="KW-1185">Reference proteome</keyword>
<feature type="region of interest" description="Disordered" evidence="1">
    <location>
        <begin position="1"/>
        <end position="27"/>
    </location>
</feature>
<feature type="domain" description="Myb/SANT-like" evidence="2">
    <location>
        <begin position="27"/>
        <end position="112"/>
    </location>
</feature>
<comment type="caution">
    <text evidence="3">The sequence shown here is derived from an EMBL/GenBank/DDBJ whole genome shotgun (WGS) entry which is preliminary data.</text>
</comment>
<organism evidence="3 4">
    <name type="scientific">Dioscorea zingiberensis</name>
    <dbReference type="NCBI Taxonomy" id="325984"/>
    <lineage>
        <taxon>Eukaryota</taxon>
        <taxon>Viridiplantae</taxon>
        <taxon>Streptophyta</taxon>
        <taxon>Embryophyta</taxon>
        <taxon>Tracheophyta</taxon>
        <taxon>Spermatophyta</taxon>
        <taxon>Magnoliopsida</taxon>
        <taxon>Liliopsida</taxon>
        <taxon>Dioscoreales</taxon>
        <taxon>Dioscoreaceae</taxon>
        <taxon>Dioscorea</taxon>
    </lineage>
</organism>
<reference evidence="3" key="1">
    <citation type="submission" date="2021-03" db="EMBL/GenBank/DDBJ databases">
        <authorList>
            <person name="Li Z."/>
            <person name="Yang C."/>
        </authorList>
    </citation>
    <scope>NUCLEOTIDE SEQUENCE</scope>
    <source>
        <strain evidence="3">Dzin_1.0</strain>
        <tissue evidence="3">Leaf</tissue>
    </source>
</reference>
<dbReference type="Pfam" id="PF12776">
    <property type="entry name" value="Myb_DNA-bind_3"/>
    <property type="match status" value="1"/>
</dbReference>
<accession>A0A9D5D6C1</accession>
<dbReference type="Proteomes" id="UP001085076">
    <property type="component" value="Miscellaneous, Linkage group lg01"/>
</dbReference>
<dbReference type="AlphaFoldDB" id="A0A9D5D6C1"/>
<feature type="compositionally biased region" description="Low complexity" evidence="1">
    <location>
        <begin position="9"/>
        <end position="22"/>
    </location>
</feature>